<keyword evidence="2" id="KW-1185">Reference proteome</keyword>
<evidence type="ECO:0000313" key="2">
    <source>
        <dbReference type="Proteomes" id="UP001152798"/>
    </source>
</evidence>
<protein>
    <submittedName>
        <fullName evidence="1">Uncharacterized protein</fullName>
    </submittedName>
</protein>
<gene>
    <name evidence="1" type="ORF">NEZAVI_LOCUS2080</name>
</gene>
<dbReference type="EMBL" id="OV725077">
    <property type="protein sequence ID" value="CAH1390976.1"/>
    <property type="molecule type" value="Genomic_DNA"/>
</dbReference>
<name>A0A9P0H140_NEZVI</name>
<dbReference type="Proteomes" id="UP001152798">
    <property type="component" value="Chromosome 1"/>
</dbReference>
<accession>A0A9P0H140</accession>
<evidence type="ECO:0000313" key="1">
    <source>
        <dbReference type="EMBL" id="CAH1390976.1"/>
    </source>
</evidence>
<organism evidence="1 2">
    <name type="scientific">Nezara viridula</name>
    <name type="common">Southern green stink bug</name>
    <name type="synonym">Cimex viridulus</name>
    <dbReference type="NCBI Taxonomy" id="85310"/>
    <lineage>
        <taxon>Eukaryota</taxon>
        <taxon>Metazoa</taxon>
        <taxon>Ecdysozoa</taxon>
        <taxon>Arthropoda</taxon>
        <taxon>Hexapoda</taxon>
        <taxon>Insecta</taxon>
        <taxon>Pterygota</taxon>
        <taxon>Neoptera</taxon>
        <taxon>Paraneoptera</taxon>
        <taxon>Hemiptera</taxon>
        <taxon>Heteroptera</taxon>
        <taxon>Panheteroptera</taxon>
        <taxon>Pentatomomorpha</taxon>
        <taxon>Pentatomoidea</taxon>
        <taxon>Pentatomidae</taxon>
        <taxon>Pentatominae</taxon>
        <taxon>Nezara</taxon>
    </lineage>
</organism>
<sequence>MYGLTETWEECLDPSKKNQTMVGRLEEPSAIASRDEPAIKYRARLPPTVVERSRFTRRICPRICGTPVLAPPGSSYTAEELLSGAVESAPAAAKTVDQQR</sequence>
<dbReference type="AlphaFoldDB" id="A0A9P0H140"/>
<proteinExistence type="predicted"/>
<reference evidence="1" key="1">
    <citation type="submission" date="2022-01" db="EMBL/GenBank/DDBJ databases">
        <authorList>
            <person name="King R."/>
        </authorList>
    </citation>
    <scope>NUCLEOTIDE SEQUENCE</scope>
</reference>